<feature type="compositionally biased region" description="Low complexity" evidence="2">
    <location>
        <begin position="412"/>
        <end position="435"/>
    </location>
</feature>
<dbReference type="VEuPathDB" id="FungiDB:FUN_006624"/>
<organism evidence="4 5">
    <name type="scientific">Rhizophagus irregularis</name>
    <dbReference type="NCBI Taxonomy" id="588596"/>
    <lineage>
        <taxon>Eukaryota</taxon>
        <taxon>Fungi</taxon>
        <taxon>Fungi incertae sedis</taxon>
        <taxon>Mucoromycota</taxon>
        <taxon>Glomeromycotina</taxon>
        <taxon>Glomeromycetes</taxon>
        <taxon>Glomerales</taxon>
        <taxon>Glomeraceae</taxon>
        <taxon>Rhizophagus</taxon>
    </lineage>
</organism>
<dbReference type="VEuPathDB" id="FungiDB:RhiirA1_443201"/>
<evidence type="ECO:0000256" key="1">
    <source>
        <dbReference type="SAM" id="Coils"/>
    </source>
</evidence>
<feature type="transmembrane region" description="Helical" evidence="3">
    <location>
        <begin position="278"/>
        <end position="298"/>
    </location>
</feature>
<dbReference type="VEuPathDB" id="FungiDB:RhiirFUN_010586"/>
<feature type="coiled-coil region" evidence="1">
    <location>
        <begin position="99"/>
        <end position="133"/>
    </location>
</feature>
<feature type="transmembrane region" description="Helical" evidence="3">
    <location>
        <begin position="619"/>
        <end position="643"/>
    </location>
</feature>
<name>A0A2I1GY29_9GLOM</name>
<accession>A0A2I1GY29</accession>
<evidence type="ECO:0000256" key="2">
    <source>
        <dbReference type="SAM" id="MobiDB-lite"/>
    </source>
</evidence>
<gene>
    <name evidence="4" type="ORF">RhiirA4_446860</name>
</gene>
<evidence type="ECO:0000256" key="3">
    <source>
        <dbReference type="SAM" id="Phobius"/>
    </source>
</evidence>
<dbReference type="Proteomes" id="UP000234323">
    <property type="component" value="Unassembled WGS sequence"/>
</dbReference>
<feature type="region of interest" description="Disordered" evidence="2">
    <location>
        <begin position="1"/>
        <end position="31"/>
    </location>
</feature>
<feature type="transmembrane region" description="Helical" evidence="3">
    <location>
        <begin position="338"/>
        <end position="355"/>
    </location>
</feature>
<feature type="region of interest" description="Disordered" evidence="2">
    <location>
        <begin position="402"/>
        <end position="443"/>
    </location>
</feature>
<feature type="compositionally biased region" description="Low complexity" evidence="2">
    <location>
        <begin position="1"/>
        <end position="24"/>
    </location>
</feature>
<feature type="transmembrane region" description="Helical" evidence="3">
    <location>
        <begin position="655"/>
        <end position="672"/>
    </location>
</feature>
<keyword evidence="3" id="KW-0812">Transmembrane</keyword>
<protein>
    <submittedName>
        <fullName evidence="4">Uncharacterized protein</fullName>
    </submittedName>
</protein>
<evidence type="ECO:0000313" key="5">
    <source>
        <dbReference type="Proteomes" id="UP000234323"/>
    </source>
</evidence>
<dbReference type="EMBL" id="LLXI01001039">
    <property type="protein sequence ID" value="PKY51535.1"/>
    <property type="molecule type" value="Genomic_DNA"/>
</dbReference>
<proteinExistence type="predicted"/>
<dbReference type="PANTHER" id="PTHR36840">
    <property type="entry name" value="BLL5714 PROTEIN"/>
    <property type="match status" value="1"/>
</dbReference>
<feature type="transmembrane region" description="Helical" evidence="3">
    <location>
        <begin position="304"/>
        <end position="326"/>
    </location>
</feature>
<keyword evidence="3" id="KW-0472">Membrane</keyword>
<dbReference type="Pfam" id="PF06772">
    <property type="entry name" value="LtrA"/>
    <property type="match status" value="1"/>
</dbReference>
<keyword evidence="5" id="KW-1185">Reference proteome</keyword>
<reference evidence="4 5" key="1">
    <citation type="submission" date="2015-10" db="EMBL/GenBank/DDBJ databases">
        <title>Genome analyses suggest a sexual origin of heterokaryosis in a supposedly ancient asexual fungus.</title>
        <authorList>
            <person name="Ropars J."/>
            <person name="Sedzielewska K."/>
            <person name="Noel J."/>
            <person name="Charron P."/>
            <person name="Farinelli L."/>
            <person name="Marton T."/>
            <person name="Kruger M."/>
            <person name="Pelin A."/>
            <person name="Brachmann A."/>
            <person name="Corradi N."/>
        </authorList>
    </citation>
    <scope>NUCLEOTIDE SEQUENCE [LARGE SCALE GENOMIC DNA]</scope>
    <source>
        <strain evidence="4 5">A4</strain>
    </source>
</reference>
<feature type="transmembrane region" description="Helical" evidence="3">
    <location>
        <begin position="478"/>
        <end position="498"/>
    </location>
</feature>
<dbReference type="PANTHER" id="PTHR36840:SF1">
    <property type="entry name" value="BLL5714 PROTEIN"/>
    <property type="match status" value="1"/>
</dbReference>
<keyword evidence="3" id="KW-1133">Transmembrane helix</keyword>
<keyword evidence="1" id="KW-0175">Coiled coil</keyword>
<feature type="transmembrane region" description="Helical" evidence="3">
    <location>
        <begin position="361"/>
        <end position="381"/>
    </location>
</feature>
<dbReference type="InterPro" id="IPR010640">
    <property type="entry name" value="Low_temperature_requirement_A"/>
</dbReference>
<comment type="caution">
    <text evidence="4">The sequence shown here is derived from an EMBL/GenBank/DDBJ whole genome shotgun (WGS) entry which is preliminary data.</text>
</comment>
<evidence type="ECO:0000313" key="4">
    <source>
        <dbReference type="EMBL" id="PKY51535.1"/>
    </source>
</evidence>
<feature type="transmembrane region" description="Helical" evidence="3">
    <location>
        <begin position="510"/>
        <end position="528"/>
    </location>
</feature>
<dbReference type="AlphaFoldDB" id="A0A2I1GY29"/>
<sequence>MTDQNIINNNENNELNEIDNSISNGDQTKETDQIKETIPNTSNRDLEIVVTQEDQNVPSTEFSKKLQIGNTKLLIVDKEEDVISGEAPNCCVLGSPEHVAALKAKINELKSHSEQLEREREEALARSDSVSNQLDTLAGELSRLGHHNSNSKNGEHTIHATIHTFGPLHNLEIIEDDDDSSEDEHKYDRIMRQPKIRQYWHNKNLHREAEERRVSFTELFWDLIFVAVIGNLGHDLVEDISGTNIERFILTFYPIYKIWLDMTVYMNFYSTEDLFEKFFLLFEMMLVIIMGTHALDIFDNTVTIYLVSYVIARLTFMILHILHAAWIPLFRTSFMNTAWGVFIPCIIWIVAIFVPRNKANIAMWTAIAFENLWSGLMPLYVRFGRRLFHKIDAKEEVVVDTTRENQAPVNDPSSPTSPVSPVSPFSRTSTTTSRSPHPHKAMRTRGTEYQWKWKHLFSIFELSEYRPAMNIEHYSERLGLFAIIALGEGVLGVLYTSFNPRPDGQLGKAILGLLIAYNLHWIYFIVDGSKQFQHALRRHIVTGLLFGVIHFPLNMALIAFGASLGKIVQLRDFPGAHNIPTNEVGSHALVAESSSPSESTSTEVDSHNDSYDPHNAPLFWLYSATLAIALYCMGIIGVLHKGLDEDNYLRIPKSYRIILRFIIGTICLLLPLSKVNSLNLVVITSLLSLFLVLVETYGRLRKGVPLFGKCEDDVIIHPEYKKYIRWRWGNKDLNKRTWSTGILRKKKGEKRRENDTSNIILGE</sequence>
<feature type="transmembrane region" description="Helical" evidence="3">
    <location>
        <begin position="540"/>
        <end position="564"/>
    </location>
</feature>